<organism evidence="2 3">
    <name type="scientific">Marinicauda pacifica</name>
    <dbReference type="NCBI Taxonomy" id="1133559"/>
    <lineage>
        <taxon>Bacteria</taxon>
        <taxon>Pseudomonadati</taxon>
        <taxon>Pseudomonadota</taxon>
        <taxon>Alphaproteobacteria</taxon>
        <taxon>Maricaulales</taxon>
        <taxon>Maricaulaceae</taxon>
        <taxon>Marinicauda</taxon>
    </lineage>
</organism>
<keyword evidence="1" id="KW-0732">Signal</keyword>
<feature type="signal peptide" evidence="1">
    <location>
        <begin position="1"/>
        <end position="20"/>
    </location>
</feature>
<dbReference type="EMBL" id="SRXV01000002">
    <property type="protein sequence ID" value="TGY93251.1"/>
    <property type="molecule type" value="Genomic_DNA"/>
</dbReference>
<evidence type="ECO:0000313" key="2">
    <source>
        <dbReference type="EMBL" id="TGY93251.1"/>
    </source>
</evidence>
<name>A0A4S2HC69_9PROT</name>
<evidence type="ECO:0008006" key="4">
    <source>
        <dbReference type="Google" id="ProtNLM"/>
    </source>
</evidence>
<gene>
    <name evidence="2" type="ORF">E5162_09350</name>
</gene>
<evidence type="ECO:0000256" key="1">
    <source>
        <dbReference type="SAM" id="SignalP"/>
    </source>
</evidence>
<sequence length="146" mass="15717">MTRMFCLLALLLASLPAAHAGGGAPAPAAEEAPSRGGRSITHVESYVPFDPILAAVQSDMRLRGVIHIELGLNTEDASLRAKIEQRMARLRNAYNSSIAVYTGVHYRFGEMPDPELIASMLQRATDETLGQDGAEVLLSLVMVNGR</sequence>
<evidence type="ECO:0000313" key="3">
    <source>
        <dbReference type="Proteomes" id="UP000305451"/>
    </source>
</evidence>
<protein>
    <recommendedName>
        <fullName evidence="4">Tat pathway signal protein</fullName>
    </recommendedName>
</protein>
<dbReference type="Proteomes" id="UP000305451">
    <property type="component" value="Unassembled WGS sequence"/>
</dbReference>
<dbReference type="RefSeq" id="WP_135944970.1">
    <property type="nucleotide sequence ID" value="NZ_BMEI01000002.1"/>
</dbReference>
<dbReference type="AlphaFoldDB" id="A0A4S2HC69"/>
<dbReference type="OrthoDB" id="7173442at2"/>
<reference evidence="2 3" key="1">
    <citation type="journal article" date="2013" name="Int. J. Syst. Evol. Microbiol.">
        <title>Marinicauda pacifica gen. nov., sp. nov., a prosthecate alphaproteobacterium of the family Hyphomonadaceae isolated from deep seawater.</title>
        <authorList>
            <person name="Zhang X.Y."/>
            <person name="Li G.W."/>
            <person name="Wang C.S."/>
            <person name="Zhang Y.J."/>
            <person name="Xu X.W."/>
            <person name="Li H."/>
            <person name="Liu A."/>
            <person name="Liu C."/>
            <person name="Xie B.B."/>
            <person name="Qin Q.L."/>
            <person name="Xu Z."/>
            <person name="Chen X.L."/>
            <person name="Zhou B.C."/>
            <person name="Zhang Y.Z."/>
        </authorList>
    </citation>
    <scope>NUCLEOTIDE SEQUENCE [LARGE SCALE GENOMIC DNA]</scope>
    <source>
        <strain evidence="2 3">P-1 km-3</strain>
    </source>
</reference>
<accession>A0A4S2HC69</accession>
<comment type="caution">
    <text evidence="2">The sequence shown here is derived from an EMBL/GenBank/DDBJ whole genome shotgun (WGS) entry which is preliminary data.</text>
</comment>
<proteinExistence type="predicted"/>
<keyword evidence="3" id="KW-1185">Reference proteome</keyword>
<feature type="chain" id="PRO_5020310266" description="Tat pathway signal protein" evidence="1">
    <location>
        <begin position="21"/>
        <end position="146"/>
    </location>
</feature>